<dbReference type="InterPro" id="IPR023753">
    <property type="entry name" value="FAD/NAD-binding_dom"/>
</dbReference>
<dbReference type="HOGENOM" id="CLU_037308_0_0_10"/>
<keyword evidence="3" id="KW-0503">Monooxygenase</keyword>
<dbReference type="Proteomes" id="UP000008461">
    <property type="component" value="Chromosome"/>
</dbReference>
<dbReference type="PANTHER" id="PTHR43539">
    <property type="entry name" value="FLAVIN-BINDING MONOOXYGENASE-LIKE PROTEIN (AFU_ORTHOLOGUE AFUA_4G09220)"/>
    <property type="match status" value="1"/>
</dbReference>
<dbReference type="Gene3D" id="3.50.50.60">
    <property type="entry name" value="FAD/NAD(P)-binding domain"/>
    <property type="match status" value="1"/>
</dbReference>
<dbReference type="GO" id="GO:0004497">
    <property type="term" value="F:monooxygenase activity"/>
    <property type="evidence" value="ECO:0007669"/>
    <property type="project" value="UniProtKB-KW"/>
</dbReference>
<dbReference type="STRING" id="760192.Halhy_5338"/>
<proteinExistence type="predicted"/>
<reference evidence="3 4" key="1">
    <citation type="journal article" date="2011" name="Stand. Genomic Sci.">
        <title>Complete genome sequence of Haliscomenobacter hydrossis type strain (O).</title>
        <authorList>
            <consortium name="US DOE Joint Genome Institute (JGI-PGF)"/>
            <person name="Daligault H."/>
            <person name="Lapidus A."/>
            <person name="Zeytun A."/>
            <person name="Nolan M."/>
            <person name="Lucas S."/>
            <person name="Del Rio T.G."/>
            <person name="Tice H."/>
            <person name="Cheng J.F."/>
            <person name="Tapia R."/>
            <person name="Han C."/>
            <person name="Goodwin L."/>
            <person name="Pitluck S."/>
            <person name="Liolios K."/>
            <person name="Pagani I."/>
            <person name="Ivanova N."/>
            <person name="Huntemann M."/>
            <person name="Mavromatis K."/>
            <person name="Mikhailova N."/>
            <person name="Pati A."/>
            <person name="Chen A."/>
            <person name="Palaniappan K."/>
            <person name="Land M."/>
            <person name="Hauser L."/>
            <person name="Brambilla E.M."/>
            <person name="Rohde M."/>
            <person name="Verbarg S."/>
            <person name="Goker M."/>
            <person name="Bristow J."/>
            <person name="Eisen J.A."/>
            <person name="Markowitz V."/>
            <person name="Hugenholtz P."/>
            <person name="Kyrpides N.C."/>
            <person name="Klenk H.P."/>
            <person name="Woyke T."/>
        </authorList>
    </citation>
    <scope>NUCLEOTIDE SEQUENCE [LARGE SCALE GENOMIC DNA]</scope>
    <source>
        <strain evidence="4">ATCC 27775 / DSM 1100 / LMG 10767 / O</strain>
    </source>
</reference>
<gene>
    <name evidence="3" type="ordered locus">Halhy_5338</name>
</gene>
<dbReference type="EMBL" id="CP002691">
    <property type="protein sequence ID" value="AEE53163.1"/>
    <property type="molecule type" value="Genomic_DNA"/>
</dbReference>
<dbReference type="KEGG" id="hhy:Halhy_5338"/>
<evidence type="ECO:0000259" key="2">
    <source>
        <dbReference type="Pfam" id="PF07992"/>
    </source>
</evidence>
<dbReference type="InterPro" id="IPR050982">
    <property type="entry name" value="Auxin_biosynth/cation_transpt"/>
</dbReference>
<evidence type="ECO:0000256" key="1">
    <source>
        <dbReference type="ARBA" id="ARBA00023002"/>
    </source>
</evidence>
<dbReference type="eggNOG" id="COG2072">
    <property type="taxonomic scope" value="Bacteria"/>
</dbReference>
<organism evidence="3 4">
    <name type="scientific">Haliscomenobacter hydrossis (strain ATCC 27775 / DSM 1100 / LMG 10767 / O)</name>
    <dbReference type="NCBI Taxonomy" id="760192"/>
    <lineage>
        <taxon>Bacteria</taxon>
        <taxon>Pseudomonadati</taxon>
        <taxon>Bacteroidota</taxon>
        <taxon>Saprospiria</taxon>
        <taxon>Saprospirales</taxon>
        <taxon>Haliscomenobacteraceae</taxon>
        <taxon>Haliscomenobacter</taxon>
    </lineage>
</organism>
<dbReference type="PANTHER" id="PTHR43539:SF78">
    <property type="entry name" value="FLAVIN-CONTAINING MONOOXYGENASE"/>
    <property type="match status" value="1"/>
</dbReference>
<keyword evidence="4" id="KW-1185">Reference proteome</keyword>
<dbReference type="AlphaFoldDB" id="F4L7D6"/>
<name>F4L7D6_HALH1</name>
<evidence type="ECO:0000313" key="4">
    <source>
        <dbReference type="Proteomes" id="UP000008461"/>
    </source>
</evidence>
<dbReference type="InterPro" id="IPR036188">
    <property type="entry name" value="FAD/NAD-bd_sf"/>
</dbReference>
<sequence length="391" mass="43382">MQPTTPAMAKETDVLIIGAGPFGICLAAHVQQLGLDYVMVGKPMEFWEQNMPKGMYLRSACDWHLDVSGEHTIEHFLAGQNLTPADVEPLFLEFYLSYVQWFLDQKQLHNLPLYVHQLDQEADGSFTAQMEDGTLIRAQSVVIAVGFKYLVNVPDDLLAVLPAGHFAHTCDFVDLEQMRGKSCLILGGRQSAFEWSALLAEADAKSIHLVYRHDTPAFAEADWSWVNKIVDAMGDDPAWYRNLSEAEKKEVSYRLWAEGRLKLEPWLKDRVSGENVNLWPNTLMTASTVQPDGRISVQLDSGEQMVVDQIILATGYKAAVARVPFLQNGNVLPLLAVEDGFPVLDESFQTNLSGLYITSLLAGRDFGPFFGFTVSVRSSAKLIGRGLVGKG</sequence>
<feature type="domain" description="FAD/NAD(P)-binding" evidence="2">
    <location>
        <begin position="13"/>
        <end position="356"/>
    </location>
</feature>
<reference key="2">
    <citation type="submission" date="2011-04" db="EMBL/GenBank/DDBJ databases">
        <title>Complete sequence of chromosome of Haliscomenobacter hydrossis DSM 1100.</title>
        <authorList>
            <consortium name="US DOE Joint Genome Institute (JGI-PGF)"/>
            <person name="Lucas S."/>
            <person name="Han J."/>
            <person name="Lapidus A."/>
            <person name="Bruce D."/>
            <person name="Goodwin L."/>
            <person name="Pitluck S."/>
            <person name="Peters L."/>
            <person name="Kyrpides N."/>
            <person name="Mavromatis K."/>
            <person name="Ivanova N."/>
            <person name="Ovchinnikova G."/>
            <person name="Pagani I."/>
            <person name="Daligault H."/>
            <person name="Detter J.C."/>
            <person name="Han C."/>
            <person name="Land M."/>
            <person name="Hauser L."/>
            <person name="Markowitz V."/>
            <person name="Cheng J.-F."/>
            <person name="Hugenholtz P."/>
            <person name="Woyke T."/>
            <person name="Wu D."/>
            <person name="Verbarg S."/>
            <person name="Frueling A."/>
            <person name="Brambilla E."/>
            <person name="Klenk H.-P."/>
            <person name="Eisen J.A."/>
        </authorList>
    </citation>
    <scope>NUCLEOTIDE SEQUENCE</scope>
    <source>
        <strain>DSM 1100</strain>
    </source>
</reference>
<dbReference type="PRINTS" id="PR00368">
    <property type="entry name" value="FADPNR"/>
</dbReference>
<accession>F4L7D6</accession>
<keyword evidence="1" id="KW-0560">Oxidoreductase</keyword>
<dbReference type="Pfam" id="PF07992">
    <property type="entry name" value="Pyr_redox_2"/>
    <property type="match status" value="1"/>
</dbReference>
<evidence type="ECO:0000313" key="3">
    <source>
        <dbReference type="EMBL" id="AEE53163.1"/>
    </source>
</evidence>
<dbReference type="PRINTS" id="PR00411">
    <property type="entry name" value="PNDRDTASEI"/>
</dbReference>
<dbReference type="SUPFAM" id="SSF51905">
    <property type="entry name" value="FAD/NAD(P)-binding domain"/>
    <property type="match status" value="1"/>
</dbReference>
<dbReference type="RefSeq" id="WP_013767697.1">
    <property type="nucleotide sequence ID" value="NC_015510.1"/>
</dbReference>
<dbReference type="GO" id="GO:0050660">
    <property type="term" value="F:flavin adenine dinucleotide binding"/>
    <property type="evidence" value="ECO:0007669"/>
    <property type="project" value="TreeGrafter"/>
</dbReference>
<dbReference type="OrthoDB" id="9778740at2"/>
<protein>
    <submittedName>
        <fullName evidence="3">Dimethylaniline monooxygenase</fullName>
    </submittedName>
</protein>